<protein>
    <submittedName>
        <fullName evidence="2">Uncharacterized protein</fullName>
    </submittedName>
</protein>
<evidence type="ECO:0000313" key="2">
    <source>
        <dbReference type="EMBL" id="KAI5415249.1"/>
    </source>
</evidence>
<keyword evidence="1" id="KW-1133">Transmembrane helix</keyword>
<keyword evidence="1" id="KW-0472">Membrane</keyword>
<dbReference type="Gramene" id="Psat04G0062600-T1">
    <property type="protein sequence ID" value="KAI5415249.1"/>
    <property type="gene ID" value="KIW84_040626"/>
</dbReference>
<dbReference type="PANTHER" id="PTHR33116">
    <property type="entry name" value="REVERSE TRANSCRIPTASE ZINC-BINDING DOMAIN-CONTAINING PROTEIN-RELATED-RELATED"/>
    <property type="match status" value="1"/>
</dbReference>
<comment type="caution">
    <text evidence="2">The sequence shown here is derived from an EMBL/GenBank/DDBJ whole genome shotgun (WGS) entry which is preliminary data.</text>
</comment>
<dbReference type="Proteomes" id="UP001058974">
    <property type="component" value="Chromosome 4"/>
</dbReference>
<gene>
    <name evidence="2" type="ORF">KIW84_040626</name>
</gene>
<accession>A0A9D4X804</accession>
<dbReference type="AlphaFoldDB" id="A0A9D4X804"/>
<dbReference type="EMBL" id="JAMSHJ010000004">
    <property type="protein sequence ID" value="KAI5415249.1"/>
    <property type="molecule type" value="Genomic_DNA"/>
</dbReference>
<name>A0A9D4X804_PEA</name>
<feature type="transmembrane region" description="Helical" evidence="1">
    <location>
        <begin position="132"/>
        <end position="150"/>
    </location>
</feature>
<organism evidence="2 3">
    <name type="scientific">Pisum sativum</name>
    <name type="common">Garden pea</name>
    <name type="synonym">Lathyrus oleraceus</name>
    <dbReference type="NCBI Taxonomy" id="3888"/>
    <lineage>
        <taxon>Eukaryota</taxon>
        <taxon>Viridiplantae</taxon>
        <taxon>Streptophyta</taxon>
        <taxon>Embryophyta</taxon>
        <taxon>Tracheophyta</taxon>
        <taxon>Spermatophyta</taxon>
        <taxon>Magnoliopsida</taxon>
        <taxon>eudicotyledons</taxon>
        <taxon>Gunneridae</taxon>
        <taxon>Pentapetalae</taxon>
        <taxon>rosids</taxon>
        <taxon>fabids</taxon>
        <taxon>Fabales</taxon>
        <taxon>Fabaceae</taxon>
        <taxon>Papilionoideae</taxon>
        <taxon>50 kb inversion clade</taxon>
        <taxon>NPAAA clade</taxon>
        <taxon>Hologalegina</taxon>
        <taxon>IRL clade</taxon>
        <taxon>Fabeae</taxon>
        <taxon>Lathyrus</taxon>
    </lineage>
</organism>
<keyword evidence="3" id="KW-1185">Reference proteome</keyword>
<evidence type="ECO:0000313" key="3">
    <source>
        <dbReference type="Proteomes" id="UP001058974"/>
    </source>
</evidence>
<evidence type="ECO:0000256" key="1">
    <source>
        <dbReference type="SAM" id="Phobius"/>
    </source>
</evidence>
<reference evidence="2 3" key="1">
    <citation type="journal article" date="2022" name="Nat. Genet.">
        <title>Improved pea reference genome and pan-genome highlight genomic features and evolutionary characteristics.</title>
        <authorList>
            <person name="Yang T."/>
            <person name="Liu R."/>
            <person name="Luo Y."/>
            <person name="Hu S."/>
            <person name="Wang D."/>
            <person name="Wang C."/>
            <person name="Pandey M.K."/>
            <person name="Ge S."/>
            <person name="Xu Q."/>
            <person name="Li N."/>
            <person name="Li G."/>
            <person name="Huang Y."/>
            <person name="Saxena R.K."/>
            <person name="Ji Y."/>
            <person name="Li M."/>
            <person name="Yan X."/>
            <person name="He Y."/>
            <person name="Liu Y."/>
            <person name="Wang X."/>
            <person name="Xiang C."/>
            <person name="Varshney R.K."/>
            <person name="Ding H."/>
            <person name="Gao S."/>
            <person name="Zong X."/>
        </authorList>
    </citation>
    <scope>NUCLEOTIDE SEQUENCE [LARGE SCALE GENOMIC DNA]</scope>
    <source>
        <strain evidence="2 3">cv. Zhongwan 6</strain>
    </source>
</reference>
<dbReference type="PANTHER" id="PTHR33116:SF78">
    <property type="entry name" value="OS12G0587133 PROTEIN"/>
    <property type="match status" value="1"/>
</dbReference>
<keyword evidence="1" id="KW-0812">Transmembrane</keyword>
<sequence length="179" mass="20784">MEVQPRILRFLEVIFPLSFLHGGRRVIGYDDESLFCGNLWSIKKILRGFELVSGLRINLCKSRFVGINLDPDFVQAAKTFLKCEIRAPTFNFLGIPVGINPRRKKVWHPIFSKMKKRLSTWKNKNISIGGRVVILNAILSNILIFYFSFFKALKAIIKEIIKIQKNFIWGGREEKKKID</sequence>
<proteinExistence type="predicted"/>